<evidence type="ECO:0000256" key="6">
    <source>
        <dbReference type="ARBA" id="ARBA00022840"/>
    </source>
</evidence>
<accession>A0A480U3J0</accession>
<feature type="domain" description="Protein kinase" evidence="11">
    <location>
        <begin position="103"/>
        <end position="410"/>
    </location>
</feature>
<organism evidence="12">
    <name type="scientific">Sus scrofa</name>
    <name type="common">Pig</name>
    <dbReference type="NCBI Taxonomy" id="9823"/>
    <lineage>
        <taxon>Eukaryota</taxon>
        <taxon>Metazoa</taxon>
        <taxon>Chordata</taxon>
        <taxon>Craniata</taxon>
        <taxon>Vertebrata</taxon>
        <taxon>Euteleostomi</taxon>
        <taxon>Mammalia</taxon>
        <taxon>Eutheria</taxon>
        <taxon>Laurasiatheria</taxon>
        <taxon>Artiodactyla</taxon>
        <taxon>Suina</taxon>
        <taxon>Suidae</taxon>
        <taxon>Sus</taxon>
    </lineage>
</organism>
<dbReference type="InterPro" id="IPR008271">
    <property type="entry name" value="Ser/Thr_kinase_AS"/>
</dbReference>
<dbReference type="PROSITE" id="PS00108">
    <property type="entry name" value="PROTEIN_KINASE_ST"/>
    <property type="match status" value="1"/>
</dbReference>
<keyword evidence="3" id="KW-0808">Transferase</keyword>
<evidence type="ECO:0000256" key="9">
    <source>
        <dbReference type="PROSITE-ProRule" id="PRU10141"/>
    </source>
</evidence>
<dbReference type="PANTHER" id="PTHR47634:SF20">
    <property type="entry name" value="SRSF PROTEIN KINASE 3"/>
    <property type="match status" value="1"/>
</dbReference>
<feature type="compositionally biased region" description="Gly residues" evidence="10">
    <location>
        <begin position="29"/>
        <end position="38"/>
    </location>
</feature>
<keyword evidence="6 9" id="KW-0067">ATP-binding</keyword>
<dbReference type="PANTHER" id="PTHR47634">
    <property type="entry name" value="PROTEIN KINASE DOMAIN-CONTAINING PROTEIN-RELATED"/>
    <property type="match status" value="1"/>
</dbReference>
<dbReference type="SUPFAM" id="SSF56112">
    <property type="entry name" value="Protein kinase-like (PK-like)"/>
    <property type="match status" value="1"/>
</dbReference>
<feature type="compositionally biased region" description="Low complexity" evidence="10">
    <location>
        <begin position="39"/>
        <end position="56"/>
    </location>
</feature>
<dbReference type="PROSITE" id="PS00107">
    <property type="entry name" value="PROTEIN_KINASE_ATP"/>
    <property type="match status" value="1"/>
</dbReference>
<evidence type="ECO:0000256" key="4">
    <source>
        <dbReference type="ARBA" id="ARBA00022741"/>
    </source>
</evidence>
<proteinExistence type="predicted"/>
<dbReference type="InterPro" id="IPR011009">
    <property type="entry name" value="Kinase-like_dom_sf"/>
</dbReference>
<dbReference type="Gene3D" id="1.10.510.10">
    <property type="entry name" value="Transferase(Phosphotransferase) domain 1"/>
    <property type="match status" value="1"/>
</dbReference>
<feature type="compositionally biased region" description="Low complexity" evidence="10">
    <location>
        <begin position="1"/>
        <end position="28"/>
    </location>
</feature>
<evidence type="ECO:0000313" key="12">
    <source>
        <dbReference type="EMBL" id="HDB66361.1"/>
    </source>
</evidence>
<comment type="catalytic activity">
    <reaction evidence="8">
        <text>L-seryl-[protein] + ATP = O-phospho-L-seryl-[protein] + ADP + H(+)</text>
        <dbReference type="Rhea" id="RHEA:17989"/>
        <dbReference type="Rhea" id="RHEA-COMP:9863"/>
        <dbReference type="Rhea" id="RHEA-COMP:11604"/>
        <dbReference type="ChEBI" id="CHEBI:15378"/>
        <dbReference type="ChEBI" id="CHEBI:29999"/>
        <dbReference type="ChEBI" id="CHEBI:30616"/>
        <dbReference type="ChEBI" id="CHEBI:83421"/>
        <dbReference type="ChEBI" id="CHEBI:456216"/>
        <dbReference type="EC" id="2.7.11.1"/>
    </reaction>
</comment>
<evidence type="ECO:0000256" key="7">
    <source>
        <dbReference type="ARBA" id="ARBA00047899"/>
    </source>
</evidence>
<feature type="region of interest" description="Disordered" evidence="10">
    <location>
        <begin position="444"/>
        <end position="468"/>
    </location>
</feature>
<evidence type="ECO:0000256" key="8">
    <source>
        <dbReference type="ARBA" id="ARBA00048679"/>
    </source>
</evidence>
<feature type="compositionally biased region" description="Basic and acidic residues" evidence="10">
    <location>
        <begin position="451"/>
        <end position="461"/>
    </location>
</feature>
<dbReference type="InterPro" id="IPR017441">
    <property type="entry name" value="Protein_kinase_ATP_BS"/>
</dbReference>
<evidence type="ECO:0000259" key="11">
    <source>
        <dbReference type="PROSITE" id="PS50011"/>
    </source>
</evidence>
<dbReference type="EMBL" id="DQIR01210884">
    <property type="protein sequence ID" value="HDB66361.1"/>
    <property type="molecule type" value="Transcribed_RNA"/>
</dbReference>
<feature type="region of interest" description="Disordered" evidence="10">
    <location>
        <begin position="589"/>
        <end position="610"/>
    </location>
</feature>
<dbReference type="Pfam" id="PF00069">
    <property type="entry name" value="Pkinase"/>
    <property type="match status" value="1"/>
</dbReference>
<feature type="compositionally biased region" description="Basic residues" evidence="10">
    <location>
        <begin position="288"/>
        <end position="303"/>
    </location>
</feature>
<feature type="region of interest" description="Disordered" evidence="10">
    <location>
        <begin position="261"/>
        <end position="306"/>
    </location>
</feature>
<name>A0A480U3J0_PIG</name>
<dbReference type="EC" id="2.7.11.1" evidence="1"/>
<evidence type="ECO:0000256" key="5">
    <source>
        <dbReference type="ARBA" id="ARBA00022777"/>
    </source>
</evidence>
<dbReference type="AlphaFoldDB" id="A0A480U3J0"/>
<feature type="compositionally biased region" description="Polar residues" evidence="10">
    <location>
        <begin position="261"/>
        <end position="282"/>
    </location>
</feature>
<dbReference type="InterPro" id="IPR000719">
    <property type="entry name" value="Prot_kinase_dom"/>
</dbReference>
<evidence type="ECO:0000256" key="2">
    <source>
        <dbReference type="ARBA" id="ARBA00022527"/>
    </source>
</evidence>
<keyword evidence="5 12" id="KW-0418">Kinase</keyword>
<feature type="binding site" evidence="9">
    <location>
        <position position="132"/>
    </location>
    <ligand>
        <name>ATP</name>
        <dbReference type="ChEBI" id="CHEBI:30616"/>
    </ligand>
</feature>
<evidence type="ECO:0000256" key="3">
    <source>
        <dbReference type="ARBA" id="ARBA00022679"/>
    </source>
</evidence>
<keyword evidence="2" id="KW-0723">Serine/threonine-protein kinase</keyword>
<dbReference type="Gene3D" id="3.30.200.20">
    <property type="entry name" value="Phosphorylase Kinase, domain 1"/>
    <property type="match status" value="1"/>
</dbReference>
<dbReference type="InterPro" id="IPR051334">
    <property type="entry name" value="SRPK"/>
</dbReference>
<dbReference type="GO" id="GO:0004674">
    <property type="term" value="F:protein serine/threonine kinase activity"/>
    <property type="evidence" value="ECO:0007669"/>
    <property type="project" value="UniProtKB-KW"/>
</dbReference>
<keyword evidence="4 9" id="KW-0547">Nucleotide-binding</keyword>
<sequence>MRGPRPGPTGAAARGAGAAGRAAGMSASTGGGGGGDSGGSSSSSSQASCGPESSGSELAPPTPAPRMLQGLLGSDDEEQEDPKDYCKGGYYPVKIGDLFNGRYHVVRKLGWGHFSTVWLCWDIQRKRFVALKVVKSAGHYTETAVDEIKLLKCVRDSDPSDPKRETIVQLIDDFRISGVNGVHVCMVLEVLGHQLLKWIIKSNYQGLPVPCVKSIVRQVLHGLDYLHTKCKIIHTDIKPENILLCVGDAYIRRLAAEATEWQQSGAPPPSRSTVSTAPQEVLQSGKLSKNKRKKMRRKRKQQKRLLEERLRDLQRLEAMEAAAQAEGEGPEGCRAAWHATRGSGSHSTSARLPRLWLETGGGQRLHLLFRLSPRGRRARSLSGLLLPCPWGRPQPQPRLADLRLLGLPLLPCIVLHPLGLVQPAGDRGPPVAQHTIWCLQPAGEPPRAPKCRQDQDQDRRPGQRLLGGRSWCPAVREEAQACSRGSPGACSTRAPGVPRCPRSQGWVPAGTGPIWSAEPAPRQGGGARGRGSPQLQVSWLGPPRTSGDPEAQSELRRAPRAWSPQDVGDAWGAARAGRPWLRPLPRALLASSISTSPRTSRRGSTGPWRC</sequence>
<evidence type="ECO:0000256" key="10">
    <source>
        <dbReference type="SAM" id="MobiDB-lite"/>
    </source>
</evidence>
<evidence type="ECO:0000256" key="1">
    <source>
        <dbReference type="ARBA" id="ARBA00012513"/>
    </source>
</evidence>
<feature type="region of interest" description="Disordered" evidence="10">
    <location>
        <begin position="1"/>
        <end position="85"/>
    </location>
</feature>
<dbReference type="GO" id="GO:0005524">
    <property type="term" value="F:ATP binding"/>
    <property type="evidence" value="ECO:0007669"/>
    <property type="project" value="UniProtKB-UniRule"/>
</dbReference>
<dbReference type="FunFam" id="1.10.510.10:FF:001095">
    <property type="entry name" value="SRPK3 isoform 3"/>
    <property type="match status" value="1"/>
</dbReference>
<feature type="region of interest" description="Disordered" evidence="10">
    <location>
        <begin position="482"/>
        <end position="571"/>
    </location>
</feature>
<dbReference type="SMART" id="SM00220">
    <property type="entry name" value="S_TKc"/>
    <property type="match status" value="1"/>
</dbReference>
<protein>
    <recommendedName>
        <fullName evidence="1">non-specific serine/threonine protein kinase</fullName>
        <ecNumber evidence="1">2.7.11.1</ecNumber>
    </recommendedName>
</protein>
<dbReference type="PROSITE" id="PS50011">
    <property type="entry name" value="PROTEIN_KINASE_DOM"/>
    <property type="match status" value="1"/>
</dbReference>
<reference evidence="12" key="1">
    <citation type="journal article" date="2019" name="PeerJ">
        <title>Genes of the pig, Sus scrofa, reconstructed with EvidentialGene.</title>
        <authorList>
            <person name="Gilbert D.G."/>
        </authorList>
    </citation>
    <scope>NUCLEOTIDE SEQUENCE</scope>
</reference>
<comment type="catalytic activity">
    <reaction evidence="7">
        <text>L-threonyl-[protein] + ATP = O-phospho-L-threonyl-[protein] + ADP + H(+)</text>
        <dbReference type="Rhea" id="RHEA:46608"/>
        <dbReference type="Rhea" id="RHEA-COMP:11060"/>
        <dbReference type="Rhea" id="RHEA-COMP:11605"/>
        <dbReference type="ChEBI" id="CHEBI:15378"/>
        <dbReference type="ChEBI" id="CHEBI:30013"/>
        <dbReference type="ChEBI" id="CHEBI:30616"/>
        <dbReference type="ChEBI" id="CHEBI:61977"/>
        <dbReference type="ChEBI" id="CHEBI:456216"/>
        <dbReference type="EC" id="2.7.11.1"/>
    </reaction>
</comment>
<dbReference type="FunFam" id="3.30.200.20:FF:000163">
    <property type="entry name" value="SRSF protein kinase 2 isoform X1"/>
    <property type="match status" value="1"/>
</dbReference>
<dbReference type="EMBL" id="DQIR01309821">
    <property type="protein sequence ID" value="HDC65299.1"/>
    <property type="molecule type" value="Transcribed_RNA"/>
</dbReference>